<dbReference type="AlphaFoldDB" id="A0AAW9R3Q0"/>
<gene>
    <name evidence="7 8" type="primary">ispD</name>
    <name evidence="8" type="ORF">WB794_03445</name>
</gene>
<dbReference type="InterPro" id="IPR001228">
    <property type="entry name" value="IspD"/>
</dbReference>
<comment type="pathway">
    <text evidence="2 7">Isoprenoid biosynthesis; isopentenyl diphosphate biosynthesis via DXP pathway; isopentenyl diphosphate from 1-deoxy-D-xylulose 5-phosphate: step 2/6.</text>
</comment>
<dbReference type="InterPro" id="IPR050088">
    <property type="entry name" value="IspD/TarI_cytidylyltransf_bact"/>
</dbReference>
<feature type="site" description="Transition state stabilizer" evidence="7">
    <location>
        <position position="29"/>
    </location>
</feature>
<dbReference type="GO" id="GO:0050518">
    <property type="term" value="F:2-C-methyl-D-erythritol 4-phosphate cytidylyltransferase activity"/>
    <property type="evidence" value="ECO:0007669"/>
    <property type="project" value="UniProtKB-UniRule"/>
</dbReference>
<accession>A0AAW9R3Q0</accession>
<evidence type="ECO:0000256" key="3">
    <source>
        <dbReference type="ARBA" id="ARBA00009789"/>
    </source>
</evidence>
<evidence type="ECO:0000256" key="4">
    <source>
        <dbReference type="ARBA" id="ARBA00022679"/>
    </source>
</evidence>
<organism evidence="8 9">
    <name type="scientific">Denitratimonas tolerans</name>
    <dbReference type="NCBI Taxonomy" id="1338420"/>
    <lineage>
        <taxon>Bacteria</taxon>
        <taxon>Pseudomonadati</taxon>
        <taxon>Pseudomonadota</taxon>
        <taxon>Gammaproteobacteria</taxon>
        <taxon>Lysobacterales</taxon>
        <taxon>Lysobacteraceae</taxon>
        <taxon>Denitratimonas</taxon>
    </lineage>
</organism>
<comment type="catalytic activity">
    <reaction evidence="1 7">
        <text>2-C-methyl-D-erythritol 4-phosphate + CTP + H(+) = 4-CDP-2-C-methyl-D-erythritol + diphosphate</text>
        <dbReference type="Rhea" id="RHEA:13429"/>
        <dbReference type="ChEBI" id="CHEBI:15378"/>
        <dbReference type="ChEBI" id="CHEBI:33019"/>
        <dbReference type="ChEBI" id="CHEBI:37563"/>
        <dbReference type="ChEBI" id="CHEBI:57823"/>
        <dbReference type="ChEBI" id="CHEBI:58262"/>
        <dbReference type="EC" id="2.7.7.60"/>
    </reaction>
</comment>
<dbReference type="Pfam" id="PF01128">
    <property type="entry name" value="IspD"/>
    <property type="match status" value="1"/>
</dbReference>
<keyword evidence="6 7" id="KW-0414">Isoprene biosynthesis</keyword>
<name>A0AAW9R3Q0_9GAMM</name>
<feature type="site" description="Positions MEP for the nucleophilic attack" evidence="7">
    <location>
        <position position="160"/>
    </location>
</feature>
<evidence type="ECO:0000313" key="8">
    <source>
        <dbReference type="EMBL" id="MEJ1248731.1"/>
    </source>
</evidence>
<evidence type="ECO:0000256" key="5">
    <source>
        <dbReference type="ARBA" id="ARBA00022695"/>
    </source>
</evidence>
<dbReference type="Proteomes" id="UP001364472">
    <property type="component" value="Unassembled WGS sequence"/>
</dbReference>
<dbReference type="GO" id="GO:0019288">
    <property type="term" value="P:isopentenyl diphosphate biosynthetic process, methylerythritol 4-phosphate pathway"/>
    <property type="evidence" value="ECO:0007669"/>
    <property type="project" value="UniProtKB-UniRule"/>
</dbReference>
<reference evidence="8 9" key="1">
    <citation type="journal article" date="2016" name="Antonie Van Leeuwenhoek">
        <title>Denitratimonas tolerans gen. nov., sp. nov., a denitrifying bacterium isolated from a bioreactor for tannery wastewater treatment.</title>
        <authorList>
            <person name="Han S.I."/>
            <person name="Kim J.O."/>
            <person name="Lee Y.R."/>
            <person name="Ekpeghere K.I."/>
            <person name="Koh S.C."/>
            <person name="Whang K.S."/>
        </authorList>
    </citation>
    <scope>NUCLEOTIDE SEQUENCE [LARGE SCALE GENOMIC DNA]</scope>
    <source>
        <strain evidence="8 9">KACC 17565</strain>
    </source>
</reference>
<comment type="similarity">
    <text evidence="3 7">Belongs to the IspD/TarI cytidylyltransferase family. IspD subfamily.</text>
</comment>
<dbReference type="RefSeq" id="WP_337334444.1">
    <property type="nucleotide sequence ID" value="NZ_JBBDHC010000003.1"/>
</dbReference>
<sequence length="239" mass="25006">MIAGTARSGVWAVVPAAGRGARAGGELPKQYQPLLGRPMIEHTLRALAAHPRIAGLVVVLAANDVHWPGWRELEGKPVRTAIGGAERADSVLAGLDALPGKIAGTDFVLVHDAARPCLSHRDLDALLDGEAPQGALLAVPLADTLKRADADGRVGATVPRAGLWRASTPQCFPRDALAQALRAAKAAGVTVTDEAMAMERAGFRPALIEGAADNIKVTTPRDFALAEFLLARRALEPKP</sequence>
<evidence type="ECO:0000256" key="2">
    <source>
        <dbReference type="ARBA" id="ARBA00004787"/>
    </source>
</evidence>
<dbReference type="EC" id="2.7.7.60" evidence="7"/>
<evidence type="ECO:0000256" key="1">
    <source>
        <dbReference type="ARBA" id="ARBA00001282"/>
    </source>
</evidence>
<dbReference type="PANTHER" id="PTHR32125">
    <property type="entry name" value="2-C-METHYL-D-ERYTHRITOL 4-PHOSPHATE CYTIDYLYLTRANSFERASE, CHLOROPLASTIC"/>
    <property type="match status" value="1"/>
</dbReference>
<dbReference type="InterPro" id="IPR018294">
    <property type="entry name" value="ISPD_synthase_CS"/>
</dbReference>
<dbReference type="Gene3D" id="3.90.550.10">
    <property type="entry name" value="Spore Coat Polysaccharide Biosynthesis Protein SpsA, Chain A"/>
    <property type="match status" value="1"/>
</dbReference>
<feature type="site" description="Transition state stabilizer" evidence="7">
    <location>
        <position position="22"/>
    </location>
</feature>
<dbReference type="EMBL" id="JBBDHC010000003">
    <property type="protein sequence ID" value="MEJ1248731.1"/>
    <property type="molecule type" value="Genomic_DNA"/>
</dbReference>
<dbReference type="PANTHER" id="PTHR32125:SF4">
    <property type="entry name" value="2-C-METHYL-D-ERYTHRITOL 4-PHOSPHATE CYTIDYLYLTRANSFERASE, CHLOROPLASTIC"/>
    <property type="match status" value="1"/>
</dbReference>
<evidence type="ECO:0000313" key="9">
    <source>
        <dbReference type="Proteomes" id="UP001364472"/>
    </source>
</evidence>
<dbReference type="NCBIfam" id="TIGR00453">
    <property type="entry name" value="ispD"/>
    <property type="match status" value="1"/>
</dbReference>
<comment type="caution">
    <text evidence="8">The sequence shown here is derived from an EMBL/GenBank/DDBJ whole genome shotgun (WGS) entry which is preliminary data.</text>
</comment>
<keyword evidence="4 7" id="KW-0808">Transferase</keyword>
<dbReference type="HAMAP" id="MF_00108">
    <property type="entry name" value="IspD"/>
    <property type="match status" value="1"/>
</dbReference>
<comment type="function">
    <text evidence="7">Catalyzes the formation of 4-diphosphocytidyl-2-C-methyl-D-erythritol from CTP and 2-C-methyl-D-erythritol 4-phosphate (MEP).</text>
</comment>
<evidence type="ECO:0000256" key="6">
    <source>
        <dbReference type="ARBA" id="ARBA00023229"/>
    </source>
</evidence>
<protein>
    <recommendedName>
        <fullName evidence="7">2-C-methyl-D-erythritol 4-phosphate cytidylyltransferase</fullName>
        <ecNumber evidence="7">2.7.7.60</ecNumber>
    </recommendedName>
    <alternativeName>
        <fullName evidence="7">4-diphosphocytidyl-2C-methyl-D-erythritol synthase</fullName>
    </alternativeName>
    <alternativeName>
        <fullName evidence="7">MEP cytidylyltransferase</fullName>
        <shortName evidence="7">MCT</shortName>
    </alternativeName>
</protein>
<dbReference type="InterPro" id="IPR029044">
    <property type="entry name" value="Nucleotide-diphossugar_trans"/>
</dbReference>
<dbReference type="SUPFAM" id="SSF53448">
    <property type="entry name" value="Nucleotide-diphospho-sugar transferases"/>
    <property type="match status" value="1"/>
</dbReference>
<dbReference type="CDD" id="cd02516">
    <property type="entry name" value="CDP-ME_synthetase"/>
    <property type="match status" value="1"/>
</dbReference>
<dbReference type="FunFam" id="3.90.550.10:FF:000003">
    <property type="entry name" value="2-C-methyl-D-erythritol 4-phosphate cytidylyltransferase"/>
    <property type="match status" value="1"/>
</dbReference>
<evidence type="ECO:0000256" key="7">
    <source>
        <dbReference type="HAMAP-Rule" id="MF_00108"/>
    </source>
</evidence>
<dbReference type="PROSITE" id="PS01295">
    <property type="entry name" value="ISPD"/>
    <property type="match status" value="1"/>
</dbReference>
<feature type="site" description="Positions MEP for the nucleophilic attack" evidence="7">
    <location>
        <position position="216"/>
    </location>
</feature>
<proteinExistence type="inferred from homology"/>
<keyword evidence="9" id="KW-1185">Reference proteome</keyword>
<keyword evidence="5 7" id="KW-0548">Nucleotidyltransferase</keyword>
<dbReference type="InterPro" id="IPR034683">
    <property type="entry name" value="IspD/TarI"/>
</dbReference>